<feature type="compositionally biased region" description="Low complexity" evidence="1">
    <location>
        <begin position="28"/>
        <end position="49"/>
    </location>
</feature>
<feature type="region of interest" description="Disordered" evidence="1">
    <location>
        <begin position="1"/>
        <end position="49"/>
    </location>
</feature>
<dbReference type="Pfam" id="PF20150">
    <property type="entry name" value="2EXR"/>
    <property type="match status" value="1"/>
</dbReference>
<evidence type="ECO:0000256" key="1">
    <source>
        <dbReference type="SAM" id="MobiDB-lite"/>
    </source>
</evidence>
<dbReference type="InterPro" id="IPR045518">
    <property type="entry name" value="2EXR"/>
</dbReference>
<evidence type="ECO:0000313" key="3">
    <source>
        <dbReference type="EMBL" id="KAF4630160.1"/>
    </source>
</evidence>
<keyword evidence="4" id="KW-1185">Reference proteome</keyword>
<gene>
    <name evidence="3" type="ORF">G7Y89_g7978</name>
</gene>
<name>A0A8H4RJR1_9HELO</name>
<feature type="domain" description="2EXR" evidence="2">
    <location>
        <begin position="172"/>
        <end position="243"/>
    </location>
</feature>
<dbReference type="AlphaFoldDB" id="A0A8H4RJR1"/>
<dbReference type="Proteomes" id="UP000566819">
    <property type="component" value="Unassembled WGS sequence"/>
</dbReference>
<feature type="compositionally biased region" description="Pro residues" evidence="1">
    <location>
        <begin position="12"/>
        <end position="27"/>
    </location>
</feature>
<evidence type="ECO:0000313" key="4">
    <source>
        <dbReference type="Proteomes" id="UP000566819"/>
    </source>
</evidence>
<accession>A0A8H4RJR1</accession>
<evidence type="ECO:0000259" key="2">
    <source>
        <dbReference type="Pfam" id="PF20150"/>
    </source>
</evidence>
<dbReference type="OrthoDB" id="3558826at2759"/>
<dbReference type="EMBL" id="JAAMPI010000581">
    <property type="protein sequence ID" value="KAF4630160.1"/>
    <property type="molecule type" value="Genomic_DNA"/>
</dbReference>
<feature type="compositionally biased region" description="Basic residues" evidence="1">
    <location>
        <begin position="1"/>
        <end position="10"/>
    </location>
</feature>
<comment type="caution">
    <text evidence="3">The sequence shown here is derived from an EMBL/GenBank/DDBJ whole genome shotgun (WGS) entry which is preliminary data.</text>
</comment>
<sequence length="415" mass="46821">MAKIPFRLKKPTPLPKIPESPPPPSQFTPPIMSTTSAANTSPSSNHSTTQTTLITLTPALIVLLTNNILTNPSQPDINTTAFLTHTRDFFNSNSQIQDNHLDARYRGKYATPLERFNESHLASTQQLFAKLAMAKANTLAGTMATEEYLAELPFYTNFKPANTMDEVADISFHLFPLLPPEIQALIWKWASTIPHELESGTKPLGTLGACTTSREQALLKNPEFLQLGQQGAKIYFNKERNVIYFDINSVTCLVDIMAATFKIKRAKGDDKISLHYLMAKRIKGLTDIRMISIPTEIYCVSGMLALLLKGAGFWYSPRHFISSIDPLAGVKEILCTDMPRTWYKTTEWSQHYFDTLREFVERYPDWASGHGVKPTAEGCKNKALGLFRPGQFIRRDKRQEIIAVMVDYQHISRFN</sequence>
<protein>
    <recommendedName>
        <fullName evidence="2">2EXR domain-containing protein</fullName>
    </recommendedName>
</protein>
<organism evidence="3 4">
    <name type="scientific">Cudoniella acicularis</name>
    <dbReference type="NCBI Taxonomy" id="354080"/>
    <lineage>
        <taxon>Eukaryota</taxon>
        <taxon>Fungi</taxon>
        <taxon>Dikarya</taxon>
        <taxon>Ascomycota</taxon>
        <taxon>Pezizomycotina</taxon>
        <taxon>Leotiomycetes</taxon>
        <taxon>Helotiales</taxon>
        <taxon>Tricladiaceae</taxon>
        <taxon>Cudoniella</taxon>
    </lineage>
</organism>
<reference evidence="3 4" key="1">
    <citation type="submission" date="2020-03" db="EMBL/GenBank/DDBJ databases">
        <title>Draft Genome Sequence of Cudoniella acicularis.</title>
        <authorList>
            <person name="Buettner E."/>
            <person name="Kellner H."/>
        </authorList>
    </citation>
    <scope>NUCLEOTIDE SEQUENCE [LARGE SCALE GENOMIC DNA]</scope>
    <source>
        <strain evidence="3 4">DSM 108380</strain>
    </source>
</reference>
<proteinExistence type="predicted"/>